<dbReference type="InterPro" id="IPR003018">
    <property type="entry name" value="GAF"/>
</dbReference>
<feature type="transmembrane region" description="Helical" evidence="8">
    <location>
        <begin position="6"/>
        <end position="29"/>
    </location>
</feature>
<evidence type="ECO:0000256" key="2">
    <source>
        <dbReference type="ARBA" id="ARBA00012438"/>
    </source>
</evidence>
<dbReference type="SUPFAM" id="SSF55874">
    <property type="entry name" value="ATPase domain of HSP90 chaperone/DNA topoisomerase II/histidine kinase"/>
    <property type="match status" value="1"/>
</dbReference>
<feature type="transmembrane region" description="Helical" evidence="8">
    <location>
        <begin position="181"/>
        <end position="200"/>
    </location>
</feature>
<dbReference type="Pfam" id="PF08448">
    <property type="entry name" value="PAS_4"/>
    <property type="match status" value="1"/>
</dbReference>
<feature type="transmembrane region" description="Helical" evidence="8">
    <location>
        <begin position="147"/>
        <end position="169"/>
    </location>
</feature>
<dbReference type="EMBL" id="WMBE01000002">
    <property type="protein sequence ID" value="MDG0867019.1"/>
    <property type="molecule type" value="Genomic_DNA"/>
</dbReference>
<evidence type="ECO:0000259" key="10">
    <source>
        <dbReference type="PROSITE" id="PS50110"/>
    </source>
</evidence>
<feature type="domain" description="Histidine kinase" evidence="9">
    <location>
        <begin position="552"/>
        <end position="780"/>
    </location>
</feature>
<feature type="transmembrane region" description="Helical" evidence="8">
    <location>
        <begin position="98"/>
        <end position="118"/>
    </location>
</feature>
<dbReference type="Gene3D" id="3.30.565.10">
    <property type="entry name" value="Histidine kinase-like ATPase, C-terminal domain"/>
    <property type="match status" value="1"/>
</dbReference>
<feature type="transmembrane region" description="Helical" evidence="8">
    <location>
        <begin position="36"/>
        <end position="56"/>
    </location>
</feature>
<dbReference type="InterPro" id="IPR005467">
    <property type="entry name" value="His_kinase_dom"/>
</dbReference>
<dbReference type="SUPFAM" id="SSF55781">
    <property type="entry name" value="GAF domain-like"/>
    <property type="match status" value="1"/>
</dbReference>
<evidence type="ECO:0000256" key="8">
    <source>
        <dbReference type="SAM" id="Phobius"/>
    </source>
</evidence>
<evidence type="ECO:0000259" key="11">
    <source>
        <dbReference type="PROSITE" id="PS50112"/>
    </source>
</evidence>
<keyword evidence="8" id="KW-0472">Membrane</keyword>
<evidence type="ECO:0000313" key="14">
    <source>
        <dbReference type="Proteomes" id="UP001219901"/>
    </source>
</evidence>
<dbReference type="PROSITE" id="PS50112">
    <property type="entry name" value="PAS"/>
    <property type="match status" value="1"/>
</dbReference>
<dbReference type="InterPro" id="IPR004358">
    <property type="entry name" value="Sig_transdc_His_kin-like_C"/>
</dbReference>
<dbReference type="Proteomes" id="UP001321249">
    <property type="component" value="Unassembled WGS sequence"/>
</dbReference>
<reference evidence="14 15" key="1">
    <citation type="submission" date="2019-11" db="EMBL/GenBank/DDBJ databases">
        <authorList>
            <person name="Cho J.-C."/>
        </authorList>
    </citation>
    <scope>NUCLEOTIDE SEQUENCE [LARGE SCALE GENOMIC DNA]</scope>
    <source>
        <strain evidence="13 14">JH1073</strain>
        <strain evidence="12 15">JH702</strain>
    </source>
</reference>
<dbReference type="Pfam" id="PF00512">
    <property type="entry name" value="HisKA"/>
    <property type="match status" value="1"/>
</dbReference>
<dbReference type="CDD" id="cd00156">
    <property type="entry name" value="REC"/>
    <property type="match status" value="1"/>
</dbReference>
<evidence type="ECO:0000313" key="13">
    <source>
        <dbReference type="EMBL" id="WFG38432.1"/>
    </source>
</evidence>
<dbReference type="SUPFAM" id="SSF55785">
    <property type="entry name" value="PYP-like sensor domain (PAS domain)"/>
    <property type="match status" value="1"/>
</dbReference>
<dbReference type="Pfam" id="PF02518">
    <property type="entry name" value="HATPase_c"/>
    <property type="match status" value="1"/>
</dbReference>
<evidence type="ECO:0000313" key="12">
    <source>
        <dbReference type="EMBL" id="MDG0867019.1"/>
    </source>
</evidence>
<feature type="transmembrane region" description="Helical" evidence="8">
    <location>
        <begin position="68"/>
        <end position="86"/>
    </location>
</feature>
<dbReference type="InterPro" id="IPR036890">
    <property type="entry name" value="HATPase_C_sf"/>
</dbReference>
<dbReference type="InterPro" id="IPR000014">
    <property type="entry name" value="PAS"/>
</dbReference>
<comment type="catalytic activity">
    <reaction evidence="1">
        <text>ATP + protein L-histidine = ADP + protein N-phospho-L-histidine.</text>
        <dbReference type="EC" id="2.7.13.3"/>
    </reaction>
</comment>
<dbReference type="InterPro" id="IPR035965">
    <property type="entry name" value="PAS-like_dom_sf"/>
</dbReference>
<accession>A0AAJ5ZGE4</accession>
<dbReference type="PRINTS" id="PR00344">
    <property type="entry name" value="BCTRLSENSOR"/>
</dbReference>
<dbReference type="SMART" id="SM00387">
    <property type="entry name" value="HATPase_c"/>
    <property type="match status" value="1"/>
</dbReference>
<reference evidence="13" key="2">
    <citation type="journal article" date="2023" name="Nat. Commun.">
        <title>Cultivation of marine bacteria of the SAR202 clade.</title>
        <authorList>
            <person name="Lim Y."/>
            <person name="Seo J.H."/>
            <person name="Giovannoni S.J."/>
            <person name="Kang I."/>
            <person name="Cho J.C."/>
        </authorList>
    </citation>
    <scope>NUCLEOTIDE SEQUENCE</scope>
    <source>
        <strain evidence="13">JH1073</strain>
    </source>
</reference>
<dbReference type="Pfam" id="PF00072">
    <property type="entry name" value="Response_reg"/>
    <property type="match status" value="1"/>
</dbReference>
<evidence type="ECO:0000256" key="3">
    <source>
        <dbReference type="ARBA" id="ARBA00022553"/>
    </source>
</evidence>
<dbReference type="InterPro" id="IPR003661">
    <property type="entry name" value="HisK_dim/P_dom"/>
</dbReference>
<dbReference type="SUPFAM" id="SSF47384">
    <property type="entry name" value="Homodimeric domain of signal transducing histidine kinase"/>
    <property type="match status" value="1"/>
</dbReference>
<evidence type="ECO:0000256" key="4">
    <source>
        <dbReference type="ARBA" id="ARBA00022679"/>
    </source>
</evidence>
<dbReference type="SMART" id="SM00065">
    <property type="entry name" value="GAF"/>
    <property type="match status" value="1"/>
</dbReference>
<feature type="domain" description="Response regulatory" evidence="10">
    <location>
        <begin position="800"/>
        <end position="919"/>
    </location>
</feature>
<dbReference type="InterPro" id="IPR013656">
    <property type="entry name" value="PAS_4"/>
</dbReference>
<dbReference type="InterPro" id="IPR003594">
    <property type="entry name" value="HATPase_dom"/>
</dbReference>
<keyword evidence="8" id="KW-0812">Transmembrane</keyword>
<gene>
    <name evidence="12" type="ORF">GKO46_08025</name>
    <name evidence="13" type="ORF">GKO48_02030</name>
</gene>
<sequence>MAMFETSSFVASATFTGAIIALVMTALMWNRRQAPGAAAVAWLMIAAAIWSGAYGIEVLLEDIDDKLLLVPLEYVGISTVPVFWFITAAHLTGRVRTVSARLLVSLLVIPTITVTLTATNGSHNLMWHDARIVGDTGSVSVIFDRGVWFWVSWVYSYLAFFGGFGFLLYRAFTETSMFRSQMIATIAAGIIPLGANLIFLTDLNPLGDFDPTPMSFAASGVIVAYGYVRHRLFELVPVALDVLVENIPDAMFVLDSEGHILDTNPAAERLALPIDGHLIGRHLCDVLPGDQSDHTICTGDPASSIEDLTLTAGDNLEVSTFSATVTELSNYGDKGAVTGRLVILRDVTDQRKASEALRRLARITTLNVITTAIVETHDVDSTMNVVTSRLADLLPADSVLGLVFDPTSGEFKVNAVAGSHNPPPIPKDSTVFDSIILNPNHETGAHNLSETGGHLDDFAYRFAAAGLYSVVGHTLRANGETYGAIVVARAKSGSLGSAEVELMNAVGASVAQAIYGAQLVENLRLINAELVETQQQAMRQERLRALGQMASGITHDINNALSPVVGFSDMLLQNSTSMDDHSKKLLQLIRLAALDISRIVERMRQLYRDRESDSLSFEPVDVRQLVRETIELTRPRWRGETETGRPIWVSTDFARVLPLIPGIDTEIREALTNLVLNAVDAMPHGGRIVIAGYTFPVPSSEGAVPNPEKVIIDVKDEGAGMSAETAQRALEPFFTTKGDSGTGLGLPMVQQVMQRHSGTVSIVPGEESGTIVRLTFPVEGPTEVLQSKSGGQPSEGAHLNVLVVDDEPMLRMVVQEMLTAEGHTVEVAPGGPEASELVTENYKAGTPFDVVVSDIEMPELNGRMLAEFIETESPDTEVILMTGWANSQLDLDSISTRVVGILSKPPRLADITALMSVVARNKAPVTRQE</sequence>
<keyword evidence="3 7" id="KW-0597">Phosphoprotein</keyword>
<dbReference type="SMART" id="SM00388">
    <property type="entry name" value="HisKA"/>
    <property type="match status" value="1"/>
</dbReference>
<evidence type="ECO:0000256" key="5">
    <source>
        <dbReference type="ARBA" id="ARBA00022777"/>
    </source>
</evidence>
<proteinExistence type="predicted"/>
<dbReference type="AlphaFoldDB" id="A0AAJ5ZGE4"/>
<dbReference type="CDD" id="cd00130">
    <property type="entry name" value="PAS"/>
    <property type="match status" value="1"/>
</dbReference>
<dbReference type="Pfam" id="PF16927">
    <property type="entry name" value="HisKA_7TM"/>
    <property type="match status" value="1"/>
</dbReference>
<evidence type="ECO:0000256" key="6">
    <source>
        <dbReference type="ARBA" id="ARBA00023012"/>
    </source>
</evidence>
<dbReference type="InterPro" id="IPR001789">
    <property type="entry name" value="Sig_transdc_resp-reg_receiver"/>
</dbReference>
<dbReference type="EC" id="2.7.13.3" evidence="2"/>
<dbReference type="InterPro" id="IPR011006">
    <property type="entry name" value="CheY-like_superfamily"/>
</dbReference>
<dbReference type="InterPro" id="IPR036097">
    <property type="entry name" value="HisK_dim/P_sf"/>
</dbReference>
<keyword evidence="4" id="KW-0808">Transferase</keyword>
<dbReference type="Gene3D" id="3.30.450.40">
    <property type="match status" value="1"/>
</dbReference>
<keyword evidence="5" id="KW-0418">Kinase</keyword>
<dbReference type="Proteomes" id="UP001219901">
    <property type="component" value="Chromosome"/>
</dbReference>
<dbReference type="InterPro" id="IPR031621">
    <property type="entry name" value="HisKA_7TM"/>
</dbReference>
<protein>
    <recommendedName>
        <fullName evidence="2">histidine kinase</fullName>
        <ecNumber evidence="2">2.7.13.3</ecNumber>
    </recommendedName>
</protein>
<keyword evidence="14" id="KW-1185">Reference proteome</keyword>
<keyword evidence="6" id="KW-0902">Two-component regulatory system</keyword>
<dbReference type="Gene3D" id="1.10.287.130">
    <property type="match status" value="1"/>
</dbReference>
<dbReference type="PANTHER" id="PTHR43065">
    <property type="entry name" value="SENSOR HISTIDINE KINASE"/>
    <property type="match status" value="1"/>
</dbReference>
<organism evidence="13 14">
    <name type="scientific">Candidatus Lucifugimonas marina</name>
    <dbReference type="NCBI Taxonomy" id="3038979"/>
    <lineage>
        <taxon>Bacteria</taxon>
        <taxon>Bacillati</taxon>
        <taxon>Chloroflexota</taxon>
        <taxon>Dehalococcoidia</taxon>
        <taxon>SAR202 cluster</taxon>
        <taxon>Candidatus Lucifugimonadales</taxon>
        <taxon>Candidatus Lucifugimonadaceae</taxon>
        <taxon>Candidatus Lucifugimonas</taxon>
    </lineage>
</organism>
<dbReference type="InterPro" id="IPR029016">
    <property type="entry name" value="GAF-like_dom_sf"/>
</dbReference>
<dbReference type="EMBL" id="CP046147">
    <property type="protein sequence ID" value="WFG38432.1"/>
    <property type="molecule type" value="Genomic_DNA"/>
</dbReference>
<dbReference type="PROSITE" id="PS50109">
    <property type="entry name" value="HIS_KIN"/>
    <property type="match status" value="1"/>
</dbReference>
<evidence type="ECO:0000256" key="7">
    <source>
        <dbReference type="PROSITE-ProRule" id="PRU00169"/>
    </source>
</evidence>
<dbReference type="Gene3D" id="3.40.50.2300">
    <property type="match status" value="1"/>
</dbReference>
<name>A0AAJ5ZGE4_9CHLR</name>
<dbReference type="Gene3D" id="3.30.450.20">
    <property type="entry name" value="PAS domain"/>
    <property type="match status" value="1"/>
</dbReference>
<dbReference type="RefSeq" id="WP_342824958.1">
    <property type="nucleotide sequence ID" value="NZ_CP046146.1"/>
</dbReference>
<feature type="domain" description="PAS" evidence="11">
    <location>
        <begin position="243"/>
        <end position="270"/>
    </location>
</feature>
<dbReference type="SMART" id="SM00448">
    <property type="entry name" value="REC"/>
    <property type="match status" value="1"/>
</dbReference>
<dbReference type="SUPFAM" id="SSF52172">
    <property type="entry name" value="CheY-like"/>
    <property type="match status" value="1"/>
</dbReference>
<feature type="modified residue" description="4-aspartylphosphate" evidence="7">
    <location>
        <position position="854"/>
    </location>
</feature>
<evidence type="ECO:0000313" key="15">
    <source>
        <dbReference type="Proteomes" id="UP001321249"/>
    </source>
</evidence>
<keyword evidence="8" id="KW-1133">Transmembrane helix</keyword>
<evidence type="ECO:0000259" key="9">
    <source>
        <dbReference type="PROSITE" id="PS50109"/>
    </source>
</evidence>
<evidence type="ECO:0000256" key="1">
    <source>
        <dbReference type="ARBA" id="ARBA00000085"/>
    </source>
</evidence>
<dbReference type="PROSITE" id="PS50110">
    <property type="entry name" value="RESPONSE_REGULATORY"/>
    <property type="match status" value="1"/>
</dbReference>
<reference evidence="14" key="3">
    <citation type="submission" date="2023-06" db="EMBL/GenBank/DDBJ databases">
        <title>Pangenomics reveal diversification of enzyme families and niche specialization in globally abundant SAR202 bacteria.</title>
        <authorList>
            <person name="Saw J.H.W."/>
        </authorList>
    </citation>
    <scope>NUCLEOTIDE SEQUENCE [LARGE SCALE GENOMIC DNA]</scope>
    <source>
        <strain evidence="14">JH1073</strain>
    </source>
</reference>
<dbReference type="PANTHER" id="PTHR43065:SF42">
    <property type="entry name" value="TWO-COMPONENT SENSOR PPRA"/>
    <property type="match status" value="1"/>
</dbReference>
<dbReference type="GO" id="GO:0000155">
    <property type="term" value="F:phosphorelay sensor kinase activity"/>
    <property type="evidence" value="ECO:0007669"/>
    <property type="project" value="InterPro"/>
</dbReference>